<keyword evidence="2" id="KW-1185">Reference proteome</keyword>
<proteinExistence type="predicted"/>
<sequence length="66" mass="7640">MNRKDVFKTDGIKEYGRNLVFYVFHNNLRCLPLLVAASRDIFISPAFVTRVNDPRFGRANVIVIQL</sequence>
<protein>
    <submittedName>
        <fullName evidence="1">Uncharacterized protein</fullName>
    </submittedName>
</protein>
<evidence type="ECO:0000313" key="2">
    <source>
        <dbReference type="Proteomes" id="UP001234178"/>
    </source>
</evidence>
<organism evidence="1 2">
    <name type="scientific">Daphnia magna</name>
    <dbReference type="NCBI Taxonomy" id="35525"/>
    <lineage>
        <taxon>Eukaryota</taxon>
        <taxon>Metazoa</taxon>
        <taxon>Ecdysozoa</taxon>
        <taxon>Arthropoda</taxon>
        <taxon>Crustacea</taxon>
        <taxon>Branchiopoda</taxon>
        <taxon>Diplostraca</taxon>
        <taxon>Cladocera</taxon>
        <taxon>Anomopoda</taxon>
        <taxon>Daphniidae</taxon>
        <taxon>Daphnia</taxon>
    </lineage>
</organism>
<evidence type="ECO:0000313" key="1">
    <source>
        <dbReference type="EMBL" id="KAK4016507.1"/>
    </source>
</evidence>
<reference evidence="1 2" key="1">
    <citation type="journal article" date="2023" name="Nucleic Acids Res.">
        <title>The hologenome of Daphnia magna reveals possible DNA methylation and microbiome-mediated evolution of the host genome.</title>
        <authorList>
            <person name="Chaturvedi A."/>
            <person name="Li X."/>
            <person name="Dhandapani V."/>
            <person name="Marshall H."/>
            <person name="Kissane S."/>
            <person name="Cuenca-Cambronero M."/>
            <person name="Asole G."/>
            <person name="Calvet F."/>
            <person name="Ruiz-Romero M."/>
            <person name="Marangio P."/>
            <person name="Guigo R."/>
            <person name="Rago D."/>
            <person name="Mirbahai L."/>
            <person name="Eastwood N."/>
            <person name="Colbourne J.K."/>
            <person name="Zhou J."/>
            <person name="Mallon E."/>
            <person name="Orsini L."/>
        </authorList>
    </citation>
    <scope>NUCLEOTIDE SEQUENCE [LARGE SCALE GENOMIC DNA]</scope>
    <source>
        <strain evidence="1">LRV0_1</strain>
    </source>
</reference>
<gene>
    <name evidence="1" type="ORF">OUZ56_031463</name>
</gene>
<name>A0ABQ9ZUB2_9CRUS</name>
<accession>A0ABQ9ZUB2</accession>
<comment type="caution">
    <text evidence="1">The sequence shown here is derived from an EMBL/GenBank/DDBJ whole genome shotgun (WGS) entry which is preliminary data.</text>
</comment>
<dbReference type="Proteomes" id="UP001234178">
    <property type="component" value="Unassembled WGS sequence"/>
</dbReference>
<dbReference type="EMBL" id="JAOYFB010000005">
    <property type="protein sequence ID" value="KAK4016507.1"/>
    <property type="molecule type" value="Genomic_DNA"/>
</dbReference>